<keyword evidence="2" id="KW-1185">Reference proteome</keyword>
<protein>
    <submittedName>
        <fullName evidence="1">Uncharacterized protein</fullName>
    </submittedName>
</protein>
<dbReference type="AlphaFoldDB" id="A0A2T0PM84"/>
<name>A0A2T0PM84_9ACTN</name>
<proteinExistence type="predicted"/>
<dbReference type="OrthoDB" id="3387194at2"/>
<accession>A0A2T0PM84</accession>
<dbReference type="Proteomes" id="UP000237846">
    <property type="component" value="Unassembled WGS sequence"/>
</dbReference>
<dbReference type="RefSeq" id="WP_106253869.1">
    <property type="nucleotide sequence ID" value="NZ_PVZC01000019.1"/>
</dbReference>
<evidence type="ECO:0000313" key="2">
    <source>
        <dbReference type="Proteomes" id="UP000237846"/>
    </source>
</evidence>
<reference evidence="1 2" key="1">
    <citation type="submission" date="2018-03" db="EMBL/GenBank/DDBJ databases">
        <title>Genomic Encyclopedia of Archaeal and Bacterial Type Strains, Phase II (KMG-II): from individual species to whole genera.</title>
        <authorList>
            <person name="Goeker M."/>
        </authorList>
    </citation>
    <scope>NUCLEOTIDE SEQUENCE [LARGE SCALE GENOMIC DNA]</scope>
    <source>
        <strain evidence="1 2">DSM 45601</strain>
    </source>
</reference>
<comment type="caution">
    <text evidence="1">The sequence shown here is derived from an EMBL/GenBank/DDBJ whole genome shotgun (WGS) entry which is preliminary data.</text>
</comment>
<sequence>MTDAAGDPNPLSRLPTEQLHDRAMRLAARRLDAAFLWKVLRSLPAAEATTGNIDRANADTAQLSTLISDFLAAGEGDIGEVLRPLYIDYLTRHSDDEPGRR</sequence>
<evidence type="ECO:0000313" key="1">
    <source>
        <dbReference type="EMBL" id="PRX90022.1"/>
    </source>
</evidence>
<gene>
    <name evidence="1" type="ORF">CLV72_11912</name>
</gene>
<dbReference type="EMBL" id="PVZC01000019">
    <property type="protein sequence ID" value="PRX90022.1"/>
    <property type="molecule type" value="Genomic_DNA"/>
</dbReference>
<organism evidence="1 2">
    <name type="scientific">Allonocardiopsis opalescens</name>
    <dbReference type="NCBI Taxonomy" id="1144618"/>
    <lineage>
        <taxon>Bacteria</taxon>
        <taxon>Bacillati</taxon>
        <taxon>Actinomycetota</taxon>
        <taxon>Actinomycetes</taxon>
        <taxon>Streptosporangiales</taxon>
        <taxon>Allonocardiopsis</taxon>
    </lineage>
</organism>